<evidence type="ECO:0000313" key="3">
    <source>
        <dbReference type="Proteomes" id="UP000027265"/>
    </source>
</evidence>
<accession>A0A067PMV8</accession>
<proteinExistence type="predicted"/>
<organism evidence="2 3">
    <name type="scientific">Jaapia argillacea MUCL 33604</name>
    <dbReference type="NCBI Taxonomy" id="933084"/>
    <lineage>
        <taxon>Eukaryota</taxon>
        <taxon>Fungi</taxon>
        <taxon>Dikarya</taxon>
        <taxon>Basidiomycota</taxon>
        <taxon>Agaricomycotina</taxon>
        <taxon>Agaricomycetes</taxon>
        <taxon>Agaricomycetidae</taxon>
        <taxon>Jaapiales</taxon>
        <taxon>Jaapiaceae</taxon>
        <taxon>Jaapia</taxon>
    </lineage>
</organism>
<keyword evidence="3" id="KW-1185">Reference proteome</keyword>
<name>A0A067PMV8_9AGAM</name>
<gene>
    <name evidence="2" type="ORF">JAAARDRAFT_501397</name>
</gene>
<dbReference type="HOGENOM" id="CLU_2050009_0_0_1"/>
<dbReference type="InParanoid" id="A0A067PMV8"/>
<dbReference type="AlphaFoldDB" id="A0A067PMV8"/>
<feature type="region of interest" description="Disordered" evidence="1">
    <location>
        <begin position="46"/>
        <end position="65"/>
    </location>
</feature>
<evidence type="ECO:0000313" key="2">
    <source>
        <dbReference type="EMBL" id="KDQ51661.1"/>
    </source>
</evidence>
<sequence>MIWFDYPIHFENPYRGNLSRGPYLMSLRLCPCVFLLPLSSPDSIPSFPSTNTSDESPQEALSIQSTSWTPALPVSYNQSLRSSVPTHSPSILVRTLQYFGPVHVFSRPLIDILRRSLANI</sequence>
<feature type="compositionally biased region" description="Polar residues" evidence="1">
    <location>
        <begin position="50"/>
        <end position="65"/>
    </location>
</feature>
<reference evidence="3" key="1">
    <citation type="journal article" date="2014" name="Proc. Natl. Acad. Sci. U.S.A.">
        <title>Extensive sampling of basidiomycete genomes demonstrates inadequacy of the white-rot/brown-rot paradigm for wood decay fungi.</title>
        <authorList>
            <person name="Riley R."/>
            <person name="Salamov A.A."/>
            <person name="Brown D.W."/>
            <person name="Nagy L.G."/>
            <person name="Floudas D."/>
            <person name="Held B.W."/>
            <person name="Levasseur A."/>
            <person name="Lombard V."/>
            <person name="Morin E."/>
            <person name="Otillar R."/>
            <person name="Lindquist E.A."/>
            <person name="Sun H."/>
            <person name="LaButti K.M."/>
            <person name="Schmutz J."/>
            <person name="Jabbour D."/>
            <person name="Luo H."/>
            <person name="Baker S.E."/>
            <person name="Pisabarro A.G."/>
            <person name="Walton J.D."/>
            <person name="Blanchette R.A."/>
            <person name="Henrissat B."/>
            <person name="Martin F."/>
            <person name="Cullen D."/>
            <person name="Hibbett D.S."/>
            <person name="Grigoriev I.V."/>
        </authorList>
    </citation>
    <scope>NUCLEOTIDE SEQUENCE [LARGE SCALE GENOMIC DNA]</scope>
    <source>
        <strain evidence="3">MUCL 33604</strain>
    </source>
</reference>
<dbReference type="Proteomes" id="UP000027265">
    <property type="component" value="Unassembled WGS sequence"/>
</dbReference>
<dbReference type="EMBL" id="KL197746">
    <property type="protein sequence ID" value="KDQ51661.1"/>
    <property type="molecule type" value="Genomic_DNA"/>
</dbReference>
<protein>
    <submittedName>
        <fullName evidence="2">Uncharacterized protein</fullName>
    </submittedName>
</protein>
<evidence type="ECO:0000256" key="1">
    <source>
        <dbReference type="SAM" id="MobiDB-lite"/>
    </source>
</evidence>